<keyword evidence="3" id="KW-1185">Reference proteome</keyword>
<evidence type="ECO:0000313" key="3">
    <source>
        <dbReference type="Proteomes" id="UP000569914"/>
    </source>
</evidence>
<evidence type="ECO:0000313" key="2">
    <source>
        <dbReference type="EMBL" id="NYE73872.1"/>
    </source>
</evidence>
<keyword evidence="1" id="KW-1133">Transmembrane helix</keyword>
<evidence type="ECO:0000256" key="1">
    <source>
        <dbReference type="SAM" id="Phobius"/>
    </source>
</evidence>
<dbReference type="AlphaFoldDB" id="A0A7Y9IBP8"/>
<proteinExistence type="predicted"/>
<accession>A0A7Y9IBP8</accession>
<protein>
    <submittedName>
        <fullName evidence="2">Uncharacterized protein</fullName>
    </submittedName>
</protein>
<dbReference type="Proteomes" id="UP000569914">
    <property type="component" value="Unassembled WGS sequence"/>
</dbReference>
<gene>
    <name evidence="2" type="ORF">BKA15_005201</name>
</gene>
<feature type="transmembrane region" description="Helical" evidence="1">
    <location>
        <begin position="66"/>
        <end position="88"/>
    </location>
</feature>
<name>A0A7Y9IBP8_9ACTN</name>
<dbReference type="EMBL" id="JACCBU010000001">
    <property type="protein sequence ID" value="NYE73872.1"/>
    <property type="molecule type" value="Genomic_DNA"/>
</dbReference>
<sequence length="127" mass="13288">MARFLLLLPRGVAGALALFMAAYFATDNFGGDSVLRLSNPFLIPDLLIVGLLAVAALLPSRLARPALVFSLSWSAAVWAVSLAHWMVAGEVVRGLGHLAMIMPAVIAAGLVIVAIARERPSTLIVSG</sequence>
<keyword evidence="1" id="KW-0812">Transmembrane</keyword>
<dbReference type="RefSeq" id="WP_179755696.1">
    <property type="nucleotide sequence ID" value="NZ_JACCBU010000001.1"/>
</dbReference>
<organism evidence="2 3">
    <name type="scientific">Microlunatus parietis</name>
    <dbReference type="NCBI Taxonomy" id="682979"/>
    <lineage>
        <taxon>Bacteria</taxon>
        <taxon>Bacillati</taxon>
        <taxon>Actinomycetota</taxon>
        <taxon>Actinomycetes</taxon>
        <taxon>Propionibacteriales</taxon>
        <taxon>Propionibacteriaceae</taxon>
        <taxon>Microlunatus</taxon>
    </lineage>
</organism>
<keyword evidence="1" id="KW-0472">Membrane</keyword>
<feature type="transmembrane region" description="Helical" evidence="1">
    <location>
        <begin position="41"/>
        <end position="59"/>
    </location>
</feature>
<reference evidence="2 3" key="1">
    <citation type="submission" date="2020-07" db="EMBL/GenBank/DDBJ databases">
        <title>Sequencing the genomes of 1000 actinobacteria strains.</title>
        <authorList>
            <person name="Klenk H.-P."/>
        </authorList>
    </citation>
    <scope>NUCLEOTIDE SEQUENCE [LARGE SCALE GENOMIC DNA]</scope>
    <source>
        <strain evidence="2 3">DSM 22083</strain>
    </source>
</reference>
<comment type="caution">
    <text evidence="2">The sequence shown here is derived from an EMBL/GenBank/DDBJ whole genome shotgun (WGS) entry which is preliminary data.</text>
</comment>
<feature type="transmembrane region" description="Helical" evidence="1">
    <location>
        <begin position="94"/>
        <end position="116"/>
    </location>
</feature>